<keyword evidence="2" id="KW-0067">ATP-binding</keyword>
<organism evidence="6 7">
    <name type="scientific">Methylacidiphilum caldifontis</name>
    <dbReference type="NCBI Taxonomy" id="2795386"/>
    <lineage>
        <taxon>Bacteria</taxon>
        <taxon>Pseudomonadati</taxon>
        <taxon>Verrucomicrobiota</taxon>
        <taxon>Methylacidiphilae</taxon>
        <taxon>Methylacidiphilales</taxon>
        <taxon>Methylacidiphilaceae</taxon>
        <taxon>Methylacidiphilum (ex Ratnadevi et al. 2023)</taxon>
    </lineage>
</organism>
<proteinExistence type="predicted"/>
<dbReference type="Gene3D" id="1.10.10.60">
    <property type="entry name" value="Homeodomain-like"/>
    <property type="match status" value="1"/>
</dbReference>
<dbReference type="RefSeq" id="WP_134439080.1">
    <property type="nucleotide sequence ID" value="NZ_LXQC01000046.1"/>
</dbReference>
<dbReference type="GO" id="GO:0043565">
    <property type="term" value="F:sequence-specific DNA binding"/>
    <property type="evidence" value="ECO:0007669"/>
    <property type="project" value="InterPro"/>
</dbReference>
<dbReference type="GO" id="GO:0005524">
    <property type="term" value="F:ATP binding"/>
    <property type="evidence" value="ECO:0007669"/>
    <property type="project" value="UniProtKB-KW"/>
</dbReference>
<dbReference type="InterPro" id="IPR009057">
    <property type="entry name" value="Homeodomain-like_sf"/>
</dbReference>
<dbReference type="PROSITE" id="PS50045">
    <property type="entry name" value="SIGMA54_INTERACT_4"/>
    <property type="match status" value="1"/>
</dbReference>
<dbReference type="InterPro" id="IPR025944">
    <property type="entry name" value="Sigma_54_int_dom_CS"/>
</dbReference>
<dbReference type="FunFam" id="3.40.50.300:FF:000006">
    <property type="entry name" value="DNA-binding transcriptional regulator NtrC"/>
    <property type="match status" value="1"/>
</dbReference>
<keyword evidence="4" id="KW-0804">Transcription</keyword>
<reference evidence="6 7" key="1">
    <citation type="submission" date="2016-05" db="EMBL/GenBank/DDBJ databases">
        <title>Diversity and Homogeneity among Thermoacidophilic Verrucomicrobia Methanotrophs Linked with Geographical Origin.</title>
        <authorList>
            <person name="Erikstad H.-A."/>
            <person name="Smestad N.B."/>
            <person name="Ceballos R.M."/>
            <person name="Birkeland N.-K."/>
        </authorList>
    </citation>
    <scope>NUCLEOTIDE SEQUENCE [LARGE SCALE GENOMIC DNA]</scope>
    <source>
        <strain evidence="6 7">Phi</strain>
    </source>
</reference>
<dbReference type="InterPro" id="IPR025662">
    <property type="entry name" value="Sigma_54_int_dom_ATP-bd_1"/>
</dbReference>
<dbReference type="InterPro" id="IPR002078">
    <property type="entry name" value="Sigma_54_int"/>
</dbReference>
<dbReference type="Pfam" id="PF02954">
    <property type="entry name" value="HTH_8"/>
    <property type="match status" value="1"/>
</dbReference>
<comment type="caution">
    <text evidence="6">The sequence shown here is derived from an EMBL/GenBank/DDBJ whole genome shotgun (WGS) entry which is preliminary data.</text>
</comment>
<dbReference type="InterPro" id="IPR027417">
    <property type="entry name" value="P-loop_NTPase"/>
</dbReference>
<keyword evidence="7" id="KW-1185">Reference proteome</keyword>
<dbReference type="SMART" id="SM00382">
    <property type="entry name" value="AAA"/>
    <property type="match status" value="1"/>
</dbReference>
<dbReference type="Gene3D" id="1.10.8.60">
    <property type="match status" value="1"/>
</dbReference>
<dbReference type="Gene3D" id="3.30.450.40">
    <property type="match status" value="1"/>
</dbReference>
<dbReference type="Proteomes" id="UP000297713">
    <property type="component" value="Unassembled WGS sequence"/>
</dbReference>
<keyword evidence="1" id="KW-0547">Nucleotide-binding</keyword>
<gene>
    <name evidence="6" type="ORF">A7Q10_03770</name>
</gene>
<protein>
    <submittedName>
        <fullName evidence="6">Sigma-54-dependent Fis family transcriptional regulator</fullName>
    </submittedName>
</protein>
<evidence type="ECO:0000256" key="4">
    <source>
        <dbReference type="ARBA" id="ARBA00023163"/>
    </source>
</evidence>
<keyword evidence="3" id="KW-0805">Transcription regulation</keyword>
<evidence type="ECO:0000256" key="2">
    <source>
        <dbReference type="ARBA" id="ARBA00022840"/>
    </source>
</evidence>
<name>A0A4Y8PI96_9BACT</name>
<dbReference type="InterPro" id="IPR002197">
    <property type="entry name" value="HTH_Fis"/>
</dbReference>
<dbReference type="SUPFAM" id="SSF46689">
    <property type="entry name" value="Homeodomain-like"/>
    <property type="match status" value="1"/>
</dbReference>
<dbReference type="InterPro" id="IPR058031">
    <property type="entry name" value="AAA_lid_NorR"/>
</dbReference>
<dbReference type="GO" id="GO:0006355">
    <property type="term" value="P:regulation of DNA-templated transcription"/>
    <property type="evidence" value="ECO:0007669"/>
    <property type="project" value="InterPro"/>
</dbReference>
<dbReference type="CDD" id="cd00009">
    <property type="entry name" value="AAA"/>
    <property type="match status" value="1"/>
</dbReference>
<dbReference type="OrthoDB" id="9771372at2"/>
<dbReference type="InterPro" id="IPR029016">
    <property type="entry name" value="GAF-like_dom_sf"/>
</dbReference>
<evidence type="ECO:0000313" key="7">
    <source>
        <dbReference type="Proteomes" id="UP000297713"/>
    </source>
</evidence>
<dbReference type="AlphaFoldDB" id="A0A4Y8PI96"/>
<sequence>MNDIIQEWENFTLGNGVKPRVRNDILKSWERCKKYGVDVEKHSPLLLPSQEENLNLDIDSFSFLQPLFPLLRMQALDFDCLIAITSSEGVVSFVDGPERFLEKANFYKLVIGANWSEKYCGCTAIGAAIEEKKPVSVIGPEHYCASLHDIWCTSAIIHKPESKELFMALTMIGDLAHKPIPISVAITNSSLIESKLATVLYADRAYLYSWFIEKKGLYKTSPFLLIDSLGTILHCTKEILAEFQTTPLELVVIRNRPRSVFNQPKVFESDIVLGKTVITALIEPILNQNRIIGYLIELPHSFSGASSGRNVKTLDFSYISSKSQKPSTETQVSVSVGSIIGKSTAFVAAIEEAKVAAQNDLPVLLLGETGTGKEVFAKFIHQKSRRSKETFLAINCAAIPKELVVSELFGFEGGTFTGSSKEGRKGKFLLANYGTIFLDEIGELPLEIQGTLLRVLEEFEIFPIGAKNPIPVDVRVIAATNKDLNLLSQKGLFRKDLFYRLNIFPIYLPPLRDRGKDIELLFMYFVEQISEKLQFSPPIDWDGILPVLYSYSWPGNVRELKNVAFRLIAKNLQNKLIKSTDLLSILNSAANETQESRLPHVQNQNEMKLSLDPNLLHYKKYKKELIVSALEKSGGNMSVAAKLLGVHRSTLYRNLKKFSS</sequence>
<dbReference type="InterPro" id="IPR003593">
    <property type="entry name" value="AAA+_ATPase"/>
</dbReference>
<dbReference type="SUPFAM" id="SSF52540">
    <property type="entry name" value="P-loop containing nucleoside triphosphate hydrolases"/>
    <property type="match status" value="1"/>
</dbReference>
<evidence type="ECO:0000313" key="6">
    <source>
        <dbReference type="EMBL" id="TFE72042.1"/>
    </source>
</evidence>
<evidence type="ECO:0000259" key="5">
    <source>
        <dbReference type="PROSITE" id="PS50045"/>
    </source>
</evidence>
<dbReference type="PRINTS" id="PR01590">
    <property type="entry name" value="HTHFIS"/>
</dbReference>
<evidence type="ECO:0000256" key="1">
    <source>
        <dbReference type="ARBA" id="ARBA00022741"/>
    </source>
</evidence>
<feature type="domain" description="Sigma-54 factor interaction" evidence="5">
    <location>
        <begin position="339"/>
        <end position="569"/>
    </location>
</feature>
<dbReference type="Pfam" id="PF00158">
    <property type="entry name" value="Sigma54_activat"/>
    <property type="match status" value="1"/>
</dbReference>
<dbReference type="PROSITE" id="PS00675">
    <property type="entry name" value="SIGMA54_INTERACT_1"/>
    <property type="match status" value="1"/>
</dbReference>
<accession>A0A4Y8PI96</accession>
<dbReference type="PANTHER" id="PTHR32071">
    <property type="entry name" value="TRANSCRIPTIONAL REGULATORY PROTEIN"/>
    <property type="match status" value="1"/>
</dbReference>
<dbReference type="PROSITE" id="PS00688">
    <property type="entry name" value="SIGMA54_INTERACT_3"/>
    <property type="match status" value="1"/>
</dbReference>
<evidence type="ECO:0000256" key="3">
    <source>
        <dbReference type="ARBA" id="ARBA00023015"/>
    </source>
</evidence>
<dbReference type="EMBL" id="LXQC01000046">
    <property type="protein sequence ID" value="TFE72042.1"/>
    <property type="molecule type" value="Genomic_DNA"/>
</dbReference>
<dbReference type="PANTHER" id="PTHR32071:SF57">
    <property type="entry name" value="C4-DICARBOXYLATE TRANSPORT TRANSCRIPTIONAL REGULATORY PROTEIN DCTD"/>
    <property type="match status" value="1"/>
</dbReference>
<dbReference type="Gene3D" id="3.40.50.300">
    <property type="entry name" value="P-loop containing nucleotide triphosphate hydrolases"/>
    <property type="match status" value="1"/>
</dbReference>
<dbReference type="Pfam" id="PF25601">
    <property type="entry name" value="AAA_lid_14"/>
    <property type="match status" value="1"/>
</dbReference>